<reference evidence="2 3" key="1">
    <citation type="submission" date="2024-01" db="EMBL/GenBank/DDBJ databases">
        <title>The genomes of 5 underutilized Papilionoideae crops provide insights into root nodulation and disease resistanc.</title>
        <authorList>
            <person name="Jiang F."/>
        </authorList>
    </citation>
    <scope>NUCLEOTIDE SEQUENCE [LARGE SCALE GENOMIC DNA]</scope>
    <source>
        <strain evidence="2">DUOXIRENSHENG_FW03</strain>
        <tissue evidence="2">Leaves</tissue>
    </source>
</reference>
<proteinExistence type="predicted"/>
<dbReference type="SMART" id="SM00213">
    <property type="entry name" value="UBQ"/>
    <property type="match status" value="1"/>
</dbReference>
<dbReference type="GO" id="GO:0005829">
    <property type="term" value="C:cytosol"/>
    <property type="evidence" value="ECO:0007669"/>
    <property type="project" value="TreeGrafter"/>
</dbReference>
<dbReference type="GO" id="GO:0031593">
    <property type="term" value="F:polyubiquitin modification-dependent protein binding"/>
    <property type="evidence" value="ECO:0007669"/>
    <property type="project" value="TreeGrafter"/>
</dbReference>
<sequence length="344" mass="38410">MNVIFEVHGRGISFSIGVNRLERVLNIKQKVQNLFHLPISHQIFIFNGQPLQDDLPVWTTAIDRGSRIVLIVATAVNLPPPPIYDPYLPPQRLPTPEFPPNSILPSLSQQLIPYQYDVLPTPLGTLMLPMPAVPPMQHKASMSYIKKLEEVQAPSDKKPSPASQLWRVMVSMKVPNWKDRIPVEADWNGTVLKLKKRILGYIAIVTEEDMVGVTAERMVLQTHSTRVKLLDHQVLNRSAVTGDHEIDVFIRKQPLPVAGAGRNSSGMLKVKVFSERGGETHAEENVSVLMREQFSLSDEASNAFIQIRQANSFQSHKVNQVDTMETLDGYVSAESSTSSNTLVA</sequence>
<comment type="caution">
    <text evidence="2">The sequence shown here is derived from an EMBL/GenBank/DDBJ whole genome shotgun (WGS) entry which is preliminary data.</text>
</comment>
<keyword evidence="3" id="KW-1185">Reference proteome</keyword>
<dbReference type="CDD" id="cd17039">
    <property type="entry name" value="Ubl_ubiquitin_like"/>
    <property type="match status" value="1"/>
</dbReference>
<evidence type="ECO:0000313" key="2">
    <source>
        <dbReference type="EMBL" id="KAK7391024.1"/>
    </source>
</evidence>
<dbReference type="GO" id="GO:0005654">
    <property type="term" value="C:nucleoplasm"/>
    <property type="evidence" value="ECO:0007669"/>
    <property type="project" value="TreeGrafter"/>
</dbReference>
<dbReference type="PROSITE" id="PS50053">
    <property type="entry name" value="UBIQUITIN_2"/>
    <property type="match status" value="1"/>
</dbReference>
<dbReference type="AlphaFoldDB" id="A0AAN9S7G7"/>
<accession>A0AAN9S7G7</accession>
<gene>
    <name evidence="2" type="ORF">VNO78_19309</name>
</gene>
<dbReference type="EMBL" id="JAYMYS010000005">
    <property type="protein sequence ID" value="KAK7391024.1"/>
    <property type="molecule type" value="Genomic_DNA"/>
</dbReference>
<dbReference type="GO" id="GO:0070628">
    <property type="term" value="F:proteasome binding"/>
    <property type="evidence" value="ECO:0007669"/>
    <property type="project" value="TreeGrafter"/>
</dbReference>
<evidence type="ECO:0000313" key="3">
    <source>
        <dbReference type="Proteomes" id="UP001386955"/>
    </source>
</evidence>
<dbReference type="Gene3D" id="3.10.20.90">
    <property type="entry name" value="Phosphatidylinositol 3-kinase Catalytic Subunit, Chain A, domain 1"/>
    <property type="match status" value="1"/>
</dbReference>
<feature type="domain" description="Ubiquitin-like" evidence="1">
    <location>
        <begin position="1"/>
        <end position="72"/>
    </location>
</feature>
<dbReference type="PANTHER" id="PTHR10621:SF38">
    <property type="entry name" value="UBIQUITIN DOMAIN-CONTAINING PROTEIN 7SL RNA1-RELATED"/>
    <property type="match status" value="1"/>
</dbReference>
<dbReference type="InterPro" id="IPR029071">
    <property type="entry name" value="Ubiquitin-like_domsf"/>
</dbReference>
<dbReference type="GO" id="GO:0043161">
    <property type="term" value="P:proteasome-mediated ubiquitin-dependent protein catabolic process"/>
    <property type="evidence" value="ECO:0007669"/>
    <property type="project" value="TreeGrafter"/>
</dbReference>
<name>A0AAN9S7G7_PSOTE</name>
<dbReference type="Proteomes" id="UP001386955">
    <property type="component" value="Unassembled WGS sequence"/>
</dbReference>
<organism evidence="2 3">
    <name type="scientific">Psophocarpus tetragonolobus</name>
    <name type="common">Winged bean</name>
    <name type="synonym">Dolichos tetragonolobus</name>
    <dbReference type="NCBI Taxonomy" id="3891"/>
    <lineage>
        <taxon>Eukaryota</taxon>
        <taxon>Viridiplantae</taxon>
        <taxon>Streptophyta</taxon>
        <taxon>Embryophyta</taxon>
        <taxon>Tracheophyta</taxon>
        <taxon>Spermatophyta</taxon>
        <taxon>Magnoliopsida</taxon>
        <taxon>eudicotyledons</taxon>
        <taxon>Gunneridae</taxon>
        <taxon>Pentapetalae</taxon>
        <taxon>rosids</taxon>
        <taxon>fabids</taxon>
        <taxon>Fabales</taxon>
        <taxon>Fabaceae</taxon>
        <taxon>Papilionoideae</taxon>
        <taxon>50 kb inversion clade</taxon>
        <taxon>NPAAA clade</taxon>
        <taxon>indigoferoid/millettioid clade</taxon>
        <taxon>Phaseoleae</taxon>
        <taxon>Psophocarpus</taxon>
    </lineage>
</organism>
<dbReference type="PANTHER" id="PTHR10621">
    <property type="entry name" value="UV EXCISION REPAIR PROTEIN RAD23"/>
    <property type="match status" value="1"/>
</dbReference>
<dbReference type="GO" id="GO:0043130">
    <property type="term" value="F:ubiquitin binding"/>
    <property type="evidence" value="ECO:0007669"/>
    <property type="project" value="TreeGrafter"/>
</dbReference>
<dbReference type="SUPFAM" id="SSF54236">
    <property type="entry name" value="Ubiquitin-like"/>
    <property type="match status" value="1"/>
</dbReference>
<dbReference type="InterPro" id="IPR000626">
    <property type="entry name" value="Ubiquitin-like_dom"/>
</dbReference>
<evidence type="ECO:0000259" key="1">
    <source>
        <dbReference type="PROSITE" id="PS50053"/>
    </source>
</evidence>
<protein>
    <recommendedName>
        <fullName evidence="1">Ubiquitin-like domain-containing protein</fullName>
    </recommendedName>
</protein>
<dbReference type="Pfam" id="PF00240">
    <property type="entry name" value="ubiquitin"/>
    <property type="match status" value="1"/>
</dbReference>